<dbReference type="SMART" id="SM00291">
    <property type="entry name" value="ZnF_ZZ"/>
    <property type="match status" value="4"/>
</dbReference>
<evidence type="ECO:0000256" key="4">
    <source>
        <dbReference type="PROSITE-ProRule" id="PRU00228"/>
    </source>
</evidence>
<evidence type="ECO:0000256" key="5">
    <source>
        <dbReference type="SAM" id="MobiDB-lite"/>
    </source>
</evidence>
<dbReference type="Gene3D" id="2.60.40.10">
    <property type="entry name" value="Immunoglobulins"/>
    <property type="match status" value="1"/>
</dbReference>
<name>A0A9P4I1S2_9PEZI</name>
<feature type="compositionally biased region" description="Basic and acidic residues" evidence="5">
    <location>
        <begin position="469"/>
        <end position="485"/>
    </location>
</feature>
<keyword evidence="2 4" id="KW-0863">Zinc-finger</keyword>
<dbReference type="InterPro" id="IPR000433">
    <property type="entry name" value="Znf_ZZ"/>
</dbReference>
<dbReference type="InterPro" id="IPR013783">
    <property type="entry name" value="Ig-like_fold"/>
</dbReference>
<reference evidence="7" key="1">
    <citation type="journal article" date="2020" name="Stud. Mycol.">
        <title>101 Dothideomycetes genomes: a test case for predicting lifestyles and emergence of pathogens.</title>
        <authorList>
            <person name="Haridas S."/>
            <person name="Albert R."/>
            <person name="Binder M."/>
            <person name="Bloem J."/>
            <person name="Labutti K."/>
            <person name="Salamov A."/>
            <person name="Andreopoulos B."/>
            <person name="Baker S."/>
            <person name="Barry K."/>
            <person name="Bills G."/>
            <person name="Bluhm B."/>
            <person name="Cannon C."/>
            <person name="Castanera R."/>
            <person name="Culley D."/>
            <person name="Daum C."/>
            <person name="Ezra D."/>
            <person name="Gonzalez J."/>
            <person name="Henrissat B."/>
            <person name="Kuo A."/>
            <person name="Liang C."/>
            <person name="Lipzen A."/>
            <person name="Lutzoni F."/>
            <person name="Magnuson J."/>
            <person name="Mondo S."/>
            <person name="Nolan M."/>
            <person name="Ohm R."/>
            <person name="Pangilinan J."/>
            <person name="Park H.-J."/>
            <person name="Ramirez L."/>
            <person name="Alfaro M."/>
            <person name="Sun H."/>
            <person name="Tritt A."/>
            <person name="Yoshinaga Y."/>
            <person name="Zwiers L.-H."/>
            <person name="Turgeon B."/>
            <person name="Goodwin S."/>
            <person name="Spatafora J."/>
            <person name="Crous P."/>
            <person name="Grigoriev I."/>
        </authorList>
    </citation>
    <scope>NUCLEOTIDE SEQUENCE</scope>
    <source>
        <strain evidence="7">CBS 121410</strain>
    </source>
</reference>
<keyword evidence="8" id="KW-1185">Reference proteome</keyword>
<dbReference type="CDD" id="cd02340">
    <property type="entry name" value="ZZ_NBR1_like"/>
    <property type="match status" value="2"/>
</dbReference>
<feature type="non-terminal residue" evidence="7">
    <location>
        <position position="882"/>
    </location>
</feature>
<evidence type="ECO:0000256" key="2">
    <source>
        <dbReference type="ARBA" id="ARBA00022771"/>
    </source>
</evidence>
<dbReference type="Pfam" id="PF00569">
    <property type="entry name" value="ZZ"/>
    <property type="match status" value="1"/>
</dbReference>
<feature type="region of interest" description="Disordered" evidence="5">
    <location>
        <begin position="765"/>
        <end position="799"/>
    </location>
</feature>
<dbReference type="PROSITE" id="PS50135">
    <property type="entry name" value="ZF_ZZ_2"/>
    <property type="match status" value="2"/>
</dbReference>
<evidence type="ECO:0000313" key="7">
    <source>
        <dbReference type="EMBL" id="KAF2091908.1"/>
    </source>
</evidence>
<accession>A0A9P4I1S2</accession>
<dbReference type="CDD" id="cd14947">
    <property type="entry name" value="NBR1_like"/>
    <property type="match status" value="1"/>
</dbReference>
<feature type="region of interest" description="Disordered" evidence="5">
    <location>
        <begin position="861"/>
        <end position="882"/>
    </location>
</feature>
<protein>
    <recommendedName>
        <fullName evidence="6">ZZ-type domain-containing protein</fullName>
    </recommendedName>
</protein>
<organism evidence="7 8">
    <name type="scientific">Saccharata proteae CBS 121410</name>
    <dbReference type="NCBI Taxonomy" id="1314787"/>
    <lineage>
        <taxon>Eukaryota</taxon>
        <taxon>Fungi</taxon>
        <taxon>Dikarya</taxon>
        <taxon>Ascomycota</taxon>
        <taxon>Pezizomycotina</taxon>
        <taxon>Dothideomycetes</taxon>
        <taxon>Dothideomycetes incertae sedis</taxon>
        <taxon>Botryosphaeriales</taxon>
        <taxon>Saccharataceae</taxon>
        <taxon>Saccharata</taxon>
    </lineage>
</organism>
<dbReference type="OrthoDB" id="661148at2759"/>
<feature type="domain" description="ZZ-type" evidence="6">
    <location>
        <begin position="407"/>
        <end position="461"/>
    </location>
</feature>
<dbReference type="Gene3D" id="3.30.60.90">
    <property type="match status" value="4"/>
</dbReference>
<feature type="compositionally biased region" description="Acidic residues" evidence="5">
    <location>
        <begin position="869"/>
        <end position="882"/>
    </location>
</feature>
<dbReference type="Pfam" id="PF16158">
    <property type="entry name" value="N_BRCA1_IG"/>
    <property type="match status" value="1"/>
</dbReference>
<keyword evidence="3" id="KW-0862">Zinc</keyword>
<feature type="non-terminal residue" evidence="7">
    <location>
        <position position="1"/>
    </location>
</feature>
<sequence length="882" mass="96901">VPVTLDTLVTIKISIQGSNRKFKVPMRDLGAHVLPHKLRLLLNIPPNQEVVFERFSDSAGAYITLDAESPTVYKTLFRAAKAKLKLRLKATIVDDRNSAPSTTGTIPLYPYARLPAFHSTNMRSVTKPADPAPIKPFQLADGEGEAPVPKTFTLQKSMSPFPSRLCCSEAPPNCAWSVYCNTCDKPMANEHYHCSICDDGDYDLCGACVDAGHHCPGEGHWLIKRFVRSGKVINSTTERVGPKVKPETSKEMPGSFTEEKRVESESFEVPTRTCNSCIRVLPETEFVTCKHCDDYDLCIPCVLGAKHGHHPGHAFEPVSSKTELGPLTGPLIQPGRNVRHHAICDGCNTNIYGIRFKCTDCPDWDYCSQCMDDAKHSHPKHRFVPVYESLIGSPSYHACRHFGIYCDGSLCKDKMNQSYIEGVRYKCAVCHDTDFCATCEAHPSNRHNRTHPMIKFKTPVKNVSVTTTGEDKHGAPMESMGDHPARKSASTETVSVAPSNAATEVHTIVDLKPSDDGNAKPMKEKIQIKDLLASQTLESDQADEPVGSKAQFYLSELNAHFIRDIISDGTKVNAGECFLQSWTLRNPGPNAWPAGCSVRYAGGDNMLNVNANHPSSAAELAEATESNVLGREVSVGEEASFAVVMKAPSKEGTSISYWRLKAANGMPFGHRLWCHIEVLPCSSQAPVDRDFSMLKTTPIVPKRSQESERDEVKAQATQPRVSPELMDYQMQLMLLEQQHKCRLLVARQRGQIAQELIARNQELPLENTGPSHLTAVPKTESTGVDESESTGSEGSPFEESRMIFPFLEKESPVSSTHEAIATDSVASVGTIPRAETVVSAASDGETLETFEDIVSVDLDSGSEENGFLTDEEYDILDASDTE</sequence>
<dbReference type="PANTHER" id="PTHR20930:SF0">
    <property type="entry name" value="PROTEIN ILRUN"/>
    <property type="match status" value="1"/>
</dbReference>
<feature type="domain" description="ZZ-type" evidence="6">
    <location>
        <begin position="339"/>
        <end position="391"/>
    </location>
</feature>
<feature type="compositionally biased region" description="Basic and acidic residues" evidence="5">
    <location>
        <begin position="703"/>
        <end position="713"/>
    </location>
</feature>
<proteinExistence type="predicted"/>
<feature type="region of interest" description="Disordered" evidence="5">
    <location>
        <begin position="700"/>
        <end position="720"/>
    </location>
</feature>
<keyword evidence="1" id="KW-0479">Metal-binding</keyword>
<evidence type="ECO:0000313" key="8">
    <source>
        <dbReference type="Proteomes" id="UP000799776"/>
    </source>
</evidence>
<comment type="caution">
    <text evidence="7">The sequence shown here is derived from an EMBL/GenBank/DDBJ whole genome shotgun (WGS) entry which is preliminary data.</text>
</comment>
<dbReference type="InterPro" id="IPR043145">
    <property type="entry name" value="Znf_ZZ_sf"/>
</dbReference>
<dbReference type="PANTHER" id="PTHR20930">
    <property type="entry name" value="OVARIAN CARCINOMA ANTIGEN CA125-RELATED"/>
    <property type="match status" value="1"/>
</dbReference>
<evidence type="ECO:0000256" key="3">
    <source>
        <dbReference type="ARBA" id="ARBA00022833"/>
    </source>
</evidence>
<gene>
    <name evidence="7" type="ORF">K490DRAFT_23033</name>
</gene>
<feature type="region of interest" description="Disordered" evidence="5">
    <location>
        <begin position="466"/>
        <end position="485"/>
    </location>
</feature>
<dbReference type="Proteomes" id="UP000799776">
    <property type="component" value="Unassembled WGS sequence"/>
</dbReference>
<dbReference type="AlphaFoldDB" id="A0A9P4I1S2"/>
<dbReference type="InterPro" id="IPR032350">
    <property type="entry name" value="Nbr1_FW"/>
</dbReference>
<dbReference type="GO" id="GO:0008270">
    <property type="term" value="F:zinc ion binding"/>
    <property type="evidence" value="ECO:0007669"/>
    <property type="project" value="UniProtKB-KW"/>
</dbReference>
<dbReference type="CDD" id="cd02249">
    <property type="entry name" value="ZZ"/>
    <property type="match status" value="1"/>
</dbReference>
<evidence type="ECO:0000256" key="1">
    <source>
        <dbReference type="ARBA" id="ARBA00022723"/>
    </source>
</evidence>
<dbReference type="EMBL" id="ML978711">
    <property type="protein sequence ID" value="KAF2091908.1"/>
    <property type="molecule type" value="Genomic_DNA"/>
</dbReference>
<evidence type="ECO:0000259" key="6">
    <source>
        <dbReference type="PROSITE" id="PS50135"/>
    </source>
</evidence>
<dbReference type="SUPFAM" id="SSF57850">
    <property type="entry name" value="RING/U-box"/>
    <property type="match status" value="4"/>
</dbReference>